<feature type="domain" description="Radical SAM core" evidence="6">
    <location>
        <begin position="1"/>
        <end position="223"/>
    </location>
</feature>
<dbReference type="PANTHER" id="PTHR43273:SF3">
    <property type="entry name" value="ANAEROBIC SULFATASE-MATURATING ENZYME HOMOLOG ASLB-RELATED"/>
    <property type="match status" value="1"/>
</dbReference>
<dbReference type="Proteomes" id="UP001589747">
    <property type="component" value="Unassembled WGS sequence"/>
</dbReference>
<evidence type="ECO:0000256" key="5">
    <source>
        <dbReference type="ARBA" id="ARBA00023601"/>
    </source>
</evidence>
<keyword evidence="1" id="KW-0949">S-adenosyl-L-methionine</keyword>
<dbReference type="RefSeq" id="WP_377496879.1">
    <property type="nucleotide sequence ID" value="NZ_JBHMDO010000032.1"/>
</dbReference>
<name>A0ABV5KS13_9BACL</name>
<sequence length="397" mass="45414">MTIEVRPLGVACNLACQYCYQNPMRDAGNISKNYDIDKIKLAIVKQGDSFVLFGGEPLLIDEKDLESLWSWGYEKFGMNGMQTNGVLINENHIRMFKQYRVHVGISIDGPGELNDVRWFGSLEKTRDTTARTELAIERLCQEGIPPSLIITLHRLNATEDKLPIMHAWMQKLESLGIESVRLHILETESEIIKQKYGLTPEENIRALLSFNALELKLQHLKFDMFSDMKNLLLGQDKYSTCVWRGCDPYATAAVKGVEGNGQSSNCGRTNKSGIDFTKADNSGFERYIALYHTPQEYGGCQGCRFFLMCKGQCPGTAIDNEWRNRTQDCGVWKQLYINIENRLINSGYQTISLHPNLKYLEMEILKAWEQGMNPTLQETMEWMRKKTEEGNKKDVIH</sequence>
<comment type="caution">
    <text evidence="7">The sequence shown here is derived from an EMBL/GenBank/DDBJ whole genome shotgun (WGS) entry which is preliminary data.</text>
</comment>
<accession>A0ABV5KS13</accession>
<dbReference type="EMBL" id="JBHMDO010000032">
    <property type="protein sequence ID" value="MFB9327996.1"/>
    <property type="molecule type" value="Genomic_DNA"/>
</dbReference>
<gene>
    <name evidence="7" type="ORF">ACFFSY_18885</name>
</gene>
<dbReference type="InterPro" id="IPR058240">
    <property type="entry name" value="rSAM_sf"/>
</dbReference>
<dbReference type="Gene3D" id="3.20.20.70">
    <property type="entry name" value="Aldolase class I"/>
    <property type="match status" value="1"/>
</dbReference>
<dbReference type="InterPro" id="IPR023867">
    <property type="entry name" value="Sulphatase_maturase_rSAM"/>
</dbReference>
<reference evidence="7 8" key="1">
    <citation type="submission" date="2024-09" db="EMBL/GenBank/DDBJ databases">
        <authorList>
            <person name="Sun Q."/>
            <person name="Mori K."/>
        </authorList>
    </citation>
    <scope>NUCLEOTIDE SEQUENCE [LARGE SCALE GENOMIC DNA]</scope>
    <source>
        <strain evidence="7 8">TISTR 2452</strain>
    </source>
</reference>
<evidence type="ECO:0000256" key="2">
    <source>
        <dbReference type="ARBA" id="ARBA00022723"/>
    </source>
</evidence>
<dbReference type="PROSITE" id="PS51918">
    <property type="entry name" value="RADICAL_SAM"/>
    <property type="match status" value="1"/>
</dbReference>
<evidence type="ECO:0000256" key="3">
    <source>
        <dbReference type="ARBA" id="ARBA00023004"/>
    </source>
</evidence>
<keyword evidence="3" id="KW-0408">Iron</keyword>
<evidence type="ECO:0000313" key="8">
    <source>
        <dbReference type="Proteomes" id="UP001589747"/>
    </source>
</evidence>
<comment type="similarity">
    <text evidence="5">Belongs to the radical SAM superfamily. Anaerobic sulfatase-maturating enzyme family.</text>
</comment>
<dbReference type="InterPro" id="IPR013785">
    <property type="entry name" value="Aldolase_TIM"/>
</dbReference>
<protein>
    <submittedName>
        <fullName evidence="7">Radical SAM protein</fullName>
    </submittedName>
</protein>
<dbReference type="Pfam" id="PF04055">
    <property type="entry name" value="Radical_SAM"/>
    <property type="match status" value="1"/>
</dbReference>
<keyword evidence="4" id="KW-0411">Iron-sulfur</keyword>
<dbReference type="InterPro" id="IPR007197">
    <property type="entry name" value="rSAM"/>
</dbReference>
<dbReference type="SFLD" id="SFLDG01067">
    <property type="entry name" value="SPASM/twitch_domain_containing"/>
    <property type="match status" value="1"/>
</dbReference>
<evidence type="ECO:0000256" key="4">
    <source>
        <dbReference type="ARBA" id="ARBA00023014"/>
    </source>
</evidence>
<dbReference type="CDD" id="cd01335">
    <property type="entry name" value="Radical_SAM"/>
    <property type="match status" value="1"/>
</dbReference>
<keyword evidence="2" id="KW-0479">Metal-binding</keyword>
<proteinExistence type="inferred from homology"/>
<dbReference type="PANTHER" id="PTHR43273">
    <property type="entry name" value="ANAEROBIC SULFATASE-MATURATING ENZYME HOMOLOG ASLB-RELATED"/>
    <property type="match status" value="1"/>
</dbReference>
<keyword evidence="8" id="KW-1185">Reference proteome</keyword>
<evidence type="ECO:0000259" key="6">
    <source>
        <dbReference type="PROSITE" id="PS51918"/>
    </source>
</evidence>
<dbReference type="SFLD" id="SFLDS00029">
    <property type="entry name" value="Radical_SAM"/>
    <property type="match status" value="1"/>
</dbReference>
<evidence type="ECO:0000313" key="7">
    <source>
        <dbReference type="EMBL" id="MFB9327996.1"/>
    </source>
</evidence>
<evidence type="ECO:0000256" key="1">
    <source>
        <dbReference type="ARBA" id="ARBA00022691"/>
    </source>
</evidence>
<dbReference type="SUPFAM" id="SSF102114">
    <property type="entry name" value="Radical SAM enzymes"/>
    <property type="match status" value="1"/>
</dbReference>
<organism evidence="7 8">
    <name type="scientific">Paenibacillus aurantiacus</name>
    <dbReference type="NCBI Taxonomy" id="1936118"/>
    <lineage>
        <taxon>Bacteria</taxon>
        <taxon>Bacillati</taxon>
        <taxon>Bacillota</taxon>
        <taxon>Bacilli</taxon>
        <taxon>Bacillales</taxon>
        <taxon>Paenibacillaceae</taxon>
        <taxon>Paenibacillus</taxon>
    </lineage>
</organism>